<organism evidence="1 2">
    <name type="scientific">Acaulospora morrowiae</name>
    <dbReference type="NCBI Taxonomy" id="94023"/>
    <lineage>
        <taxon>Eukaryota</taxon>
        <taxon>Fungi</taxon>
        <taxon>Fungi incertae sedis</taxon>
        <taxon>Mucoromycota</taxon>
        <taxon>Glomeromycotina</taxon>
        <taxon>Glomeromycetes</taxon>
        <taxon>Diversisporales</taxon>
        <taxon>Acaulosporaceae</taxon>
        <taxon>Acaulospora</taxon>
    </lineage>
</organism>
<comment type="caution">
    <text evidence="1">The sequence shown here is derived from an EMBL/GenBank/DDBJ whole genome shotgun (WGS) entry which is preliminary data.</text>
</comment>
<dbReference type="Proteomes" id="UP000789342">
    <property type="component" value="Unassembled WGS sequence"/>
</dbReference>
<proteinExistence type="predicted"/>
<accession>A0A9N9B598</accession>
<evidence type="ECO:0000313" key="1">
    <source>
        <dbReference type="EMBL" id="CAG8551243.1"/>
    </source>
</evidence>
<feature type="non-terminal residue" evidence="1">
    <location>
        <position position="1"/>
    </location>
</feature>
<dbReference type="AlphaFoldDB" id="A0A9N9B598"/>
<name>A0A9N9B598_9GLOM</name>
<sequence length="197" mass="22676">MTFNLPNEIILYILKWLLRHFGFKQVCKVRRTSQQFNKLAEIVINEELAKDDQRECAIDIVYFFNFKINFSNGGRKSFNCVAKKLIYDGKSQVIHIGFDRKSSLEVVGHIPTFKIFDHLNSYNFSYENGEIWRSVSPAKYNGGRTLHMWIGSFGSVVYLNCKNDGKGLVIDTGIDLKIEHTNLLIKEASEYGGNMSF</sequence>
<gene>
    <name evidence="1" type="ORF">AMORRO_LOCUS5583</name>
</gene>
<dbReference type="EMBL" id="CAJVPV010003411">
    <property type="protein sequence ID" value="CAG8551243.1"/>
    <property type="molecule type" value="Genomic_DNA"/>
</dbReference>
<evidence type="ECO:0000313" key="2">
    <source>
        <dbReference type="Proteomes" id="UP000789342"/>
    </source>
</evidence>
<protein>
    <submittedName>
        <fullName evidence="1">4951_t:CDS:1</fullName>
    </submittedName>
</protein>
<keyword evidence="2" id="KW-1185">Reference proteome</keyword>
<reference evidence="1" key="1">
    <citation type="submission" date="2021-06" db="EMBL/GenBank/DDBJ databases">
        <authorList>
            <person name="Kallberg Y."/>
            <person name="Tangrot J."/>
            <person name="Rosling A."/>
        </authorList>
    </citation>
    <scope>NUCLEOTIDE SEQUENCE</scope>
    <source>
        <strain evidence="1">CL551</strain>
    </source>
</reference>